<dbReference type="GO" id="GO:0016020">
    <property type="term" value="C:membrane"/>
    <property type="evidence" value="ECO:0007669"/>
    <property type="project" value="TreeGrafter"/>
</dbReference>
<keyword evidence="1 3" id="KW-0378">Hydrolase</keyword>
<dbReference type="Proteomes" id="UP000682134">
    <property type="component" value="Unassembled WGS sequence"/>
</dbReference>
<dbReference type="Gene3D" id="3.40.50.1820">
    <property type="entry name" value="alpha/beta hydrolase"/>
    <property type="match status" value="1"/>
</dbReference>
<dbReference type="InterPro" id="IPR002410">
    <property type="entry name" value="Peptidase_S33"/>
</dbReference>
<evidence type="ECO:0000313" key="3">
    <source>
        <dbReference type="EMBL" id="MBP0726930.1"/>
    </source>
</evidence>
<dbReference type="AlphaFoldDB" id="A0A940NSC1"/>
<evidence type="ECO:0000313" key="4">
    <source>
        <dbReference type="Proteomes" id="UP000682134"/>
    </source>
</evidence>
<evidence type="ECO:0000259" key="2">
    <source>
        <dbReference type="Pfam" id="PF12146"/>
    </source>
</evidence>
<dbReference type="GO" id="GO:0006508">
    <property type="term" value="P:proteolysis"/>
    <property type="evidence" value="ECO:0007669"/>
    <property type="project" value="InterPro"/>
</dbReference>
<dbReference type="InterPro" id="IPR029058">
    <property type="entry name" value="AB_hydrolase_fold"/>
</dbReference>
<dbReference type="EMBL" id="JAGIYQ010000016">
    <property type="protein sequence ID" value="MBP0726930.1"/>
    <property type="molecule type" value="Genomic_DNA"/>
</dbReference>
<dbReference type="InterPro" id="IPR022742">
    <property type="entry name" value="Hydrolase_4"/>
</dbReference>
<feature type="domain" description="Serine aminopeptidase S33" evidence="2">
    <location>
        <begin position="66"/>
        <end position="309"/>
    </location>
</feature>
<dbReference type="PANTHER" id="PTHR43798:SF33">
    <property type="entry name" value="HYDROLASE, PUTATIVE (AFU_ORTHOLOGUE AFUA_2G14860)-RELATED"/>
    <property type="match status" value="1"/>
</dbReference>
<dbReference type="GO" id="GO:0008233">
    <property type="term" value="F:peptidase activity"/>
    <property type="evidence" value="ECO:0007669"/>
    <property type="project" value="InterPro"/>
</dbReference>
<reference evidence="3" key="1">
    <citation type="submission" date="2021-04" db="EMBL/GenBank/DDBJ databases">
        <title>Genome seq and assembly of Bacillus sp.</title>
        <authorList>
            <person name="Chhetri G."/>
        </authorList>
    </citation>
    <scope>NUCLEOTIDE SEQUENCE</scope>
    <source>
        <strain evidence="3">RG28</strain>
    </source>
</reference>
<organism evidence="3 4">
    <name type="scientific">Gottfriedia endophytica</name>
    <dbReference type="NCBI Taxonomy" id="2820819"/>
    <lineage>
        <taxon>Bacteria</taxon>
        <taxon>Bacillati</taxon>
        <taxon>Bacillota</taxon>
        <taxon>Bacilli</taxon>
        <taxon>Bacillales</taxon>
        <taxon>Bacillaceae</taxon>
        <taxon>Gottfriedia</taxon>
    </lineage>
</organism>
<gene>
    <name evidence="3" type="ORF">J5Y03_17365</name>
</gene>
<sequence length="325" mass="38319">MFVRKAHQIKKEKSISELFKIKIGQLEQWLYIRGEDRDKPIILKVHGGPGSARIGFARKSQKELEKHFVIVNWDQRGAGLSYSKKIPSETMTINQIVNDTIEVTNYLRERFQQDKIYLLGHSWGTIIGLLAVQKEPQLFQRYFGVAQYGNYIESEQLSYNFLLEKAKAINNKKAFEKLSNMGLPPWSNLKHDRVHQKYMEVFSGGISRDGKLLKKYVKDIFTSGEYALFDIINLLKGQFFSMKHLQDEMKKINFNHDIQNIEVPIYFCMGRHDLMIHYEPSYEFYKKIEAPEKYWIWFEDSAHSPMIEEKDKFLSLLIEETNKDL</sequence>
<dbReference type="PRINTS" id="PR00793">
    <property type="entry name" value="PROAMNOPTASE"/>
</dbReference>
<dbReference type="PANTHER" id="PTHR43798">
    <property type="entry name" value="MONOACYLGLYCEROL LIPASE"/>
    <property type="match status" value="1"/>
</dbReference>
<evidence type="ECO:0000256" key="1">
    <source>
        <dbReference type="ARBA" id="ARBA00022801"/>
    </source>
</evidence>
<protein>
    <submittedName>
        <fullName evidence="3">Alpha/beta hydrolase</fullName>
    </submittedName>
</protein>
<dbReference type="RefSeq" id="WP_209407267.1">
    <property type="nucleotide sequence ID" value="NZ_JAGIYQ010000016.1"/>
</dbReference>
<name>A0A940NSC1_9BACI</name>
<accession>A0A940NSC1</accession>
<keyword evidence="4" id="KW-1185">Reference proteome</keyword>
<comment type="caution">
    <text evidence="3">The sequence shown here is derived from an EMBL/GenBank/DDBJ whole genome shotgun (WGS) entry which is preliminary data.</text>
</comment>
<proteinExistence type="predicted"/>
<dbReference type="InterPro" id="IPR050266">
    <property type="entry name" value="AB_hydrolase_sf"/>
</dbReference>
<dbReference type="SUPFAM" id="SSF53474">
    <property type="entry name" value="alpha/beta-Hydrolases"/>
    <property type="match status" value="1"/>
</dbReference>
<dbReference type="Pfam" id="PF12146">
    <property type="entry name" value="Hydrolase_4"/>
    <property type="match status" value="1"/>
</dbReference>